<feature type="transmembrane region" description="Helical" evidence="4">
    <location>
        <begin position="193"/>
        <end position="213"/>
    </location>
</feature>
<dbReference type="InterPro" id="IPR020449">
    <property type="entry name" value="Tscrpt_reg_AraC-type_HTH"/>
</dbReference>
<evidence type="ECO:0000313" key="7">
    <source>
        <dbReference type="Proteomes" id="UP001595548"/>
    </source>
</evidence>
<feature type="transmembrane region" description="Helical" evidence="4">
    <location>
        <begin position="225"/>
        <end position="246"/>
    </location>
</feature>
<keyword evidence="1" id="KW-0805">Transcription regulation</keyword>
<evidence type="ECO:0000313" key="6">
    <source>
        <dbReference type="EMBL" id="MFC3155994.1"/>
    </source>
</evidence>
<dbReference type="PANTHER" id="PTHR43280:SF29">
    <property type="entry name" value="ARAC-FAMILY TRANSCRIPTIONAL REGULATOR"/>
    <property type="match status" value="1"/>
</dbReference>
<dbReference type="PROSITE" id="PS01124">
    <property type="entry name" value="HTH_ARAC_FAMILY_2"/>
    <property type="match status" value="1"/>
</dbReference>
<feature type="domain" description="HTH araC/xylS-type" evidence="5">
    <location>
        <begin position="273"/>
        <end position="377"/>
    </location>
</feature>
<dbReference type="Proteomes" id="UP001595548">
    <property type="component" value="Unassembled WGS sequence"/>
</dbReference>
<gene>
    <name evidence="6" type="ORF">ACFOEB_12340</name>
</gene>
<dbReference type="SMART" id="SM00342">
    <property type="entry name" value="HTH_ARAC"/>
    <property type="match status" value="1"/>
</dbReference>
<feature type="transmembrane region" description="Helical" evidence="4">
    <location>
        <begin position="82"/>
        <end position="100"/>
    </location>
</feature>
<feature type="transmembrane region" description="Helical" evidence="4">
    <location>
        <begin position="109"/>
        <end position="129"/>
    </location>
</feature>
<dbReference type="Pfam" id="PF12833">
    <property type="entry name" value="HTH_18"/>
    <property type="match status" value="1"/>
</dbReference>
<reference evidence="7" key="1">
    <citation type="journal article" date="2019" name="Int. J. Syst. Evol. Microbiol.">
        <title>The Global Catalogue of Microorganisms (GCM) 10K type strain sequencing project: providing services to taxonomists for standard genome sequencing and annotation.</title>
        <authorList>
            <consortium name="The Broad Institute Genomics Platform"/>
            <consortium name="The Broad Institute Genome Sequencing Center for Infectious Disease"/>
            <person name="Wu L."/>
            <person name="Ma J."/>
        </authorList>
    </citation>
    <scope>NUCLEOTIDE SEQUENCE [LARGE SCALE GENOMIC DNA]</scope>
    <source>
        <strain evidence="7">KCTC 52141</strain>
    </source>
</reference>
<dbReference type="PROSITE" id="PS00041">
    <property type="entry name" value="HTH_ARAC_FAMILY_1"/>
    <property type="match status" value="1"/>
</dbReference>
<name>A0ABV7HTK7_9GAMM</name>
<dbReference type="EMBL" id="JBHRTL010000008">
    <property type="protein sequence ID" value="MFC3155994.1"/>
    <property type="molecule type" value="Genomic_DNA"/>
</dbReference>
<feature type="transmembrane region" description="Helical" evidence="4">
    <location>
        <begin position="38"/>
        <end position="62"/>
    </location>
</feature>
<sequence length="380" mass="43783">MSHDSLLFNIHDLVLVLAASQYVMLAILLLVTRRKGDISVCLLAAMLLITAVQELDTLFIWSNTLRQAVLNWHPNLLFLGSFSYWLQGPLLYGFVASVLYKQRPIRKRYLLHLLPALIAGVLLISHYYVLPRADKIAAMADLAFMWTPLMTHFMTVWHLSVLAYGGASLWLLWHYRRQLLERYANVEVSERRWLLWVVLGFMFIALWKLTVHLLGERVGEGLSNILGIASHYMAFIFVNALVFISIRYTHLFGGLGAEPTGGEPEPYKPEQVTRVSEYMHTDKPYLSADISLELLAKRLSLPERTLSRILNQHFGKNFFEFINSYRVEQTKHLLKEPDKQHWTMLQILAESGFTSKSTFNAIFKKQVGKTPSQYRKEQGL</sequence>
<proteinExistence type="predicted"/>
<keyword evidence="3" id="KW-0804">Transcription</keyword>
<dbReference type="InterPro" id="IPR009057">
    <property type="entry name" value="Homeodomain-like_sf"/>
</dbReference>
<dbReference type="SUPFAM" id="SSF46689">
    <property type="entry name" value="Homeodomain-like"/>
    <property type="match status" value="1"/>
</dbReference>
<evidence type="ECO:0000256" key="1">
    <source>
        <dbReference type="ARBA" id="ARBA00023015"/>
    </source>
</evidence>
<evidence type="ECO:0000259" key="5">
    <source>
        <dbReference type="PROSITE" id="PS01124"/>
    </source>
</evidence>
<dbReference type="Gene3D" id="1.10.10.60">
    <property type="entry name" value="Homeodomain-like"/>
    <property type="match status" value="2"/>
</dbReference>
<dbReference type="PANTHER" id="PTHR43280">
    <property type="entry name" value="ARAC-FAMILY TRANSCRIPTIONAL REGULATOR"/>
    <property type="match status" value="1"/>
</dbReference>
<organism evidence="6 7">
    <name type="scientific">Gilvimarinus japonicus</name>
    <dbReference type="NCBI Taxonomy" id="1796469"/>
    <lineage>
        <taxon>Bacteria</taxon>
        <taxon>Pseudomonadati</taxon>
        <taxon>Pseudomonadota</taxon>
        <taxon>Gammaproteobacteria</taxon>
        <taxon>Cellvibrionales</taxon>
        <taxon>Cellvibrionaceae</taxon>
        <taxon>Gilvimarinus</taxon>
    </lineage>
</organism>
<dbReference type="InterPro" id="IPR018062">
    <property type="entry name" value="HTH_AraC-typ_CS"/>
</dbReference>
<evidence type="ECO:0000256" key="2">
    <source>
        <dbReference type="ARBA" id="ARBA00023125"/>
    </source>
</evidence>
<keyword evidence="4" id="KW-1133">Transmembrane helix</keyword>
<keyword evidence="7" id="KW-1185">Reference proteome</keyword>
<dbReference type="InterPro" id="IPR018060">
    <property type="entry name" value="HTH_AraC"/>
</dbReference>
<keyword evidence="4" id="KW-0812">Transmembrane</keyword>
<dbReference type="PRINTS" id="PR00032">
    <property type="entry name" value="HTHARAC"/>
</dbReference>
<comment type="caution">
    <text evidence="6">The sequence shown here is derived from an EMBL/GenBank/DDBJ whole genome shotgun (WGS) entry which is preliminary data.</text>
</comment>
<feature type="transmembrane region" description="Helical" evidence="4">
    <location>
        <begin position="6"/>
        <end position="31"/>
    </location>
</feature>
<dbReference type="RefSeq" id="WP_339617843.1">
    <property type="nucleotide sequence ID" value="NZ_AP031500.1"/>
</dbReference>
<feature type="transmembrane region" description="Helical" evidence="4">
    <location>
        <begin position="149"/>
        <end position="173"/>
    </location>
</feature>
<protein>
    <submittedName>
        <fullName evidence="6">Helix-turn-helix domain-containing protein</fullName>
    </submittedName>
</protein>
<keyword evidence="4" id="KW-0472">Membrane</keyword>
<accession>A0ABV7HTK7</accession>
<evidence type="ECO:0000256" key="3">
    <source>
        <dbReference type="ARBA" id="ARBA00023163"/>
    </source>
</evidence>
<keyword evidence="2" id="KW-0238">DNA-binding</keyword>
<evidence type="ECO:0000256" key="4">
    <source>
        <dbReference type="SAM" id="Phobius"/>
    </source>
</evidence>